<evidence type="ECO:0000313" key="2">
    <source>
        <dbReference type="EMBL" id="WZN41072.1"/>
    </source>
</evidence>
<feature type="chain" id="PRO_5047275351" evidence="1">
    <location>
        <begin position="24"/>
        <end position="188"/>
    </location>
</feature>
<keyword evidence="3" id="KW-1185">Reference proteome</keyword>
<gene>
    <name evidence="2" type="ORF">WJU16_24220</name>
</gene>
<organism evidence="2 3">
    <name type="scientific">Chitinophaga pollutisoli</name>
    <dbReference type="NCBI Taxonomy" id="3133966"/>
    <lineage>
        <taxon>Bacteria</taxon>
        <taxon>Pseudomonadati</taxon>
        <taxon>Bacteroidota</taxon>
        <taxon>Chitinophagia</taxon>
        <taxon>Chitinophagales</taxon>
        <taxon>Chitinophagaceae</taxon>
        <taxon>Chitinophaga</taxon>
    </lineage>
</organism>
<dbReference type="EMBL" id="CP149822">
    <property type="protein sequence ID" value="WZN41072.1"/>
    <property type="molecule type" value="Genomic_DNA"/>
</dbReference>
<feature type="signal peptide" evidence="1">
    <location>
        <begin position="1"/>
        <end position="23"/>
    </location>
</feature>
<sequence>MKRIFLTLSAAMLGVVLSLPAAAQSGKTGLYLSDADYAEGKISYGAEHHKIKANVPFQHGKVKVWHGDQQMLLEKSQLYGYRDKNQQDYRFVGNNAYKILDANGFNMYSREVETSKGKGRVKETKFYFSTEPGSEVMELTIANLKKAFPENGKFHQLIDLQFRSNDELARYDDFSKMYKLKTIYNETI</sequence>
<dbReference type="RefSeq" id="WP_341835932.1">
    <property type="nucleotide sequence ID" value="NZ_CP149822.1"/>
</dbReference>
<reference evidence="3" key="1">
    <citation type="submission" date="2024-03" db="EMBL/GenBank/DDBJ databases">
        <title>Chitinophaga horti sp. nov., isolated from garden soil.</title>
        <authorList>
            <person name="Lee D.S."/>
            <person name="Han D.M."/>
            <person name="Baek J.H."/>
            <person name="Choi D.G."/>
            <person name="Jeon J.H."/>
            <person name="Jeon C.O."/>
        </authorList>
    </citation>
    <scope>NUCLEOTIDE SEQUENCE [LARGE SCALE GENOMIC DNA]</scope>
    <source>
        <strain evidence="3">GPA1</strain>
    </source>
</reference>
<keyword evidence="1" id="KW-0732">Signal</keyword>
<name>A0ABZ2YMR5_9BACT</name>
<proteinExistence type="predicted"/>
<evidence type="ECO:0000256" key="1">
    <source>
        <dbReference type="SAM" id="SignalP"/>
    </source>
</evidence>
<accession>A0ABZ2YMR5</accession>
<dbReference type="Proteomes" id="UP001485459">
    <property type="component" value="Chromosome"/>
</dbReference>
<evidence type="ECO:0000313" key="3">
    <source>
        <dbReference type="Proteomes" id="UP001485459"/>
    </source>
</evidence>
<protein>
    <submittedName>
        <fullName evidence="2">Uncharacterized protein</fullName>
    </submittedName>
</protein>